<protein>
    <submittedName>
        <fullName evidence="1">Uncharacterized protein</fullName>
    </submittedName>
</protein>
<name>A0A0A8ZKM6_ARUDO</name>
<organism evidence="1">
    <name type="scientific">Arundo donax</name>
    <name type="common">Giant reed</name>
    <name type="synonym">Donax arundinaceus</name>
    <dbReference type="NCBI Taxonomy" id="35708"/>
    <lineage>
        <taxon>Eukaryota</taxon>
        <taxon>Viridiplantae</taxon>
        <taxon>Streptophyta</taxon>
        <taxon>Embryophyta</taxon>
        <taxon>Tracheophyta</taxon>
        <taxon>Spermatophyta</taxon>
        <taxon>Magnoliopsida</taxon>
        <taxon>Liliopsida</taxon>
        <taxon>Poales</taxon>
        <taxon>Poaceae</taxon>
        <taxon>PACMAD clade</taxon>
        <taxon>Arundinoideae</taxon>
        <taxon>Arundineae</taxon>
        <taxon>Arundo</taxon>
    </lineage>
</organism>
<evidence type="ECO:0000313" key="1">
    <source>
        <dbReference type="EMBL" id="JAD38228.1"/>
    </source>
</evidence>
<sequence>MCAFLCTKLIVKKKLLSDSMGALIGSFSCATWKGAGNKETDPLSTPQ</sequence>
<dbReference type="EMBL" id="GBRH01259667">
    <property type="protein sequence ID" value="JAD38228.1"/>
    <property type="molecule type" value="Transcribed_RNA"/>
</dbReference>
<dbReference type="AlphaFoldDB" id="A0A0A8ZKM6"/>
<reference evidence="1" key="2">
    <citation type="journal article" date="2015" name="Data Brief">
        <title>Shoot transcriptome of the giant reed, Arundo donax.</title>
        <authorList>
            <person name="Barrero R.A."/>
            <person name="Guerrero F.D."/>
            <person name="Moolhuijzen P."/>
            <person name="Goolsby J.A."/>
            <person name="Tidwell J."/>
            <person name="Bellgard S.E."/>
            <person name="Bellgard M.I."/>
        </authorList>
    </citation>
    <scope>NUCLEOTIDE SEQUENCE</scope>
    <source>
        <tissue evidence="1">Shoot tissue taken approximately 20 cm above the soil surface</tissue>
    </source>
</reference>
<proteinExistence type="predicted"/>
<accession>A0A0A8ZKM6</accession>
<reference evidence="1" key="1">
    <citation type="submission" date="2014-09" db="EMBL/GenBank/DDBJ databases">
        <authorList>
            <person name="Magalhaes I.L.F."/>
            <person name="Oliveira U."/>
            <person name="Santos F.R."/>
            <person name="Vidigal T.H.D.A."/>
            <person name="Brescovit A.D."/>
            <person name="Santos A.J."/>
        </authorList>
    </citation>
    <scope>NUCLEOTIDE SEQUENCE</scope>
    <source>
        <tissue evidence="1">Shoot tissue taken approximately 20 cm above the soil surface</tissue>
    </source>
</reference>